<protein>
    <submittedName>
        <fullName evidence="1">Uncharacterized protein</fullName>
    </submittedName>
</protein>
<dbReference type="AlphaFoldDB" id="A0A6G1FF79"/>
<comment type="caution">
    <text evidence="1">The sequence shown here is derived from an EMBL/GenBank/DDBJ whole genome shotgun (WGS) entry which is preliminary data.</text>
</comment>
<name>A0A6G1FF79_9ORYZ</name>
<accession>A0A6G1FF79</accession>
<keyword evidence="2" id="KW-1185">Reference proteome</keyword>
<reference evidence="1 2" key="1">
    <citation type="submission" date="2019-11" db="EMBL/GenBank/DDBJ databases">
        <title>Whole genome sequence of Oryza granulata.</title>
        <authorList>
            <person name="Li W."/>
        </authorList>
    </citation>
    <scope>NUCLEOTIDE SEQUENCE [LARGE SCALE GENOMIC DNA]</scope>
    <source>
        <strain evidence="2">cv. Menghai</strain>
        <tissue evidence="1">Leaf</tissue>
    </source>
</reference>
<evidence type="ECO:0000313" key="1">
    <source>
        <dbReference type="EMBL" id="KAF0935596.1"/>
    </source>
</evidence>
<dbReference type="Proteomes" id="UP000479710">
    <property type="component" value="Unassembled WGS sequence"/>
</dbReference>
<gene>
    <name evidence="1" type="ORF">E2562_035025</name>
</gene>
<evidence type="ECO:0000313" key="2">
    <source>
        <dbReference type="Proteomes" id="UP000479710"/>
    </source>
</evidence>
<organism evidence="1 2">
    <name type="scientific">Oryza meyeriana var. granulata</name>
    <dbReference type="NCBI Taxonomy" id="110450"/>
    <lineage>
        <taxon>Eukaryota</taxon>
        <taxon>Viridiplantae</taxon>
        <taxon>Streptophyta</taxon>
        <taxon>Embryophyta</taxon>
        <taxon>Tracheophyta</taxon>
        <taxon>Spermatophyta</taxon>
        <taxon>Magnoliopsida</taxon>
        <taxon>Liliopsida</taxon>
        <taxon>Poales</taxon>
        <taxon>Poaceae</taxon>
        <taxon>BOP clade</taxon>
        <taxon>Oryzoideae</taxon>
        <taxon>Oryzeae</taxon>
        <taxon>Oryzinae</taxon>
        <taxon>Oryza</taxon>
        <taxon>Oryza meyeriana</taxon>
    </lineage>
</organism>
<dbReference type="EMBL" id="SPHZ02000001">
    <property type="protein sequence ID" value="KAF0935596.1"/>
    <property type="molecule type" value="Genomic_DNA"/>
</dbReference>
<proteinExistence type="predicted"/>
<sequence>MAVRCAVKAVVDAPRVLGNLAEVARRPYVLLTGGGGMHLHAQLAALALRATVADATLLPR</sequence>